<dbReference type="InterPro" id="IPR036188">
    <property type="entry name" value="FAD/NAD-bd_sf"/>
</dbReference>
<dbReference type="RefSeq" id="WP_179641497.1">
    <property type="nucleotide sequence ID" value="NZ_BAAAYY010000021.1"/>
</dbReference>
<feature type="region of interest" description="Disordered" evidence="1">
    <location>
        <begin position="34"/>
        <end position="53"/>
    </location>
</feature>
<protein>
    <submittedName>
        <fullName evidence="2">2-polyprenyl-6-methoxyphenol hydroxylase-like FAD-dependent oxidoreductase</fullName>
    </submittedName>
</protein>
<proteinExistence type="predicted"/>
<dbReference type="EMBL" id="JACCCC010000001">
    <property type="protein sequence ID" value="NYE45231.1"/>
    <property type="molecule type" value="Genomic_DNA"/>
</dbReference>
<dbReference type="Gene3D" id="3.50.50.60">
    <property type="entry name" value="FAD/NAD(P)-binding domain"/>
    <property type="match status" value="1"/>
</dbReference>
<dbReference type="AlphaFoldDB" id="A0A852TP64"/>
<name>A0A852TP64_9ACTN</name>
<evidence type="ECO:0000313" key="2">
    <source>
        <dbReference type="EMBL" id="NYE45231.1"/>
    </source>
</evidence>
<dbReference type="SUPFAM" id="SSF51905">
    <property type="entry name" value="FAD/NAD(P)-binding domain"/>
    <property type="match status" value="1"/>
</dbReference>
<gene>
    <name evidence="2" type="ORF">HDA32_000351</name>
</gene>
<evidence type="ECO:0000256" key="1">
    <source>
        <dbReference type="SAM" id="MobiDB-lite"/>
    </source>
</evidence>
<comment type="caution">
    <text evidence="2">The sequence shown here is derived from an EMBL/GenBank/DDBJ whole genome shotgun (WGS) entry which is preliminary data.</text>
</comment>
<evidence type="ECO:0000313" key="3">
    <source>
        <dbReference type="Proteomes" id="UP000589036"/>
    </source>
</evidence>
<accession>A0A852TP64</accession>
<keyword evidence="3" id="KW-1185">Reference proteome</keyword>
<organism evidence="2 3">
    <name type="scientific">Spinactinospora alkalitolerans</name>
    <dbReference type="NCBI Taxonomy" id="687207"/>
    <lineage>
        <taxon>Bacteria</taxon>
        <taxon>Bacillati</taxon>
        <taxon>Actinomycetota</taxon>
        <taxon>Actinomycetes</taxon>
        <taxon>Streptosporangiales</taxon>
        <taxon>Nocardiopsidaceae</taxon>
        <taxon>Spinactinospora</taxon>
    </lineage>
</organism>
<sequence>MALAGAHALADELRGDGGVPAALGRYEARVRPVVQQRQAESRDTADTFVPAVS</sequence>
<dbReference type="Proteomes" id="UP000589036">
    <property type="component" value="Unassembled WGS sequence"/>
</dbReference>
<reference evidence="2 3" key="1">
    <citation type="submission" date="2020-07" db="EMBL/GenBank/DDBJ databases">
        <title>Sequencing the genomes of 1000 actinobacteria strains.</title>
        <authorList>
            <person name="Klenk H.-P."/>
        </authorList>
    </citation>
    <scope>NUCLEOTIDE SEQUENCE [LARGE SCALE GENOMIC DNA]</scope>
    <source>
        <strain evidence="2 3">CXB654</strain>
    </source>
</reference>